<keyword evidence="4" id="KW-0158">Chromosome</keyword>
<keyword evidence="7 10" id="KW-0226">DNA condensation</keyword>
<organism evidence="13 15">
    <name type="scientific">Yarrowia lipolytica</name>
    <name type="common">Candida lipolytica</name>
    <dbReference type="NCBI Taxonomy" id="4952"/>
    <lineage>
        <taxon>Eukaryota</taxon>
        <taxon>Fungi</taxon>
        <taxon>Dikarya</taxon>
        <taxon>Ascomycota</taxon>
        <taxon>Saccharomycotina</taxon>
        <taxon>Dipodascomycetes</taxon>
        <taxon>Dipodascales</taxon>
        <taxon>Dipodascales incertae sedis</taxon>
        <taxon>Yarrowia</taxon>
    </lineage>
</organism>
<protein>
    <recommendedName>
        <fullName evidence="10">Condensin complex subunit 1</fullName>
    </recommendedName>
</protein>
<evidence type="ECO:0000256" key="4">
    <source>
        <dbReference type="ARBA" id="ARBA00022454"/>
    </source>
</evidence>
<name>A0A1H6PM48_YARLL</name>
<dbReference type="Proteomes" id="UP000256601">
    <property type="component" value="Unassembled WGS sequence"/>
</dbReference>
<dbReference type="GO" id="GO:0000796">
    <property type="term" value="C:condensin complex"/>
    <property type="evidence" value="ECO:0007669"/>
    <property type="project" value="TreeGrafter"/>
</dbReference>
<keyword evidence="9 10" id="KW-0131">Cell cycle</keyword>
<evidence type="ECO:0000256" key="1">
    <source>
        <dbReference type="ARBA" id="ARBA00004123"/>
    </source>
</evidence>
<keyword evidence="6 10" id="KW-0498">Mitosis</keyword>
<dbReference type="AlphaFoldDB" id="A0A1H6PM48"/>
<keyword evidence="8" id="KW-0539">Nucleus</keyword>
<reference evidence="13 15" key="1">
    <citation type="journal article" date="2016" name="PLoS ONE">
        <title>Sequence Assembly of Yarrowia lipolytica Strain W29/CLIB89 Shows Transposable Element Diversity.</title>
        <authorList>
            <person name="Magnan C."/>
            <person name="Yu J."/>
            <person name="Chang I."/>
            <person name="Jahn E."/>
            <person name="Kanomata Y."/>
            <person name="Wu J."/>
            <person name="Zeller M."/>
            <person name="Oakes M."/>
            <person name="Baldi P."/>
            <person name="Sandmeyer S."/>
        </authorList>
    </citation>
    <scope>NUCLEOTIDE SEQUENCE [LARGE SCALE GENOMIC DNA]</scope>
    <source>
        <strain evidence="13">CLIB89</strain>
        <strain evidence="15">CLIB89(W29)</strain>
    </source>
</reference>
<proteinExistence type="inferred from homology"/>
<evidence type="ECO:0000313" key="16">
    <source>
        <dbReference type="Proteomes" id="UP000256601"/>
    </source>
</evidence>
<comment type="function">
    <text evidence="10">Regulatory subunit of the condensin complex, a complex required for conversion of interphase chromatin into mitotic-like condense chromosomes. The condensin complex probably introduces positive supercoils into relaxed DNA in the presence of type I topoisomerases and converts nicked DNA into positive knotted forms in the presence of type II topoisomerases.</text>
</comment>
<dbReference type="SUPFAM" id="SSF48371">
    <property type="entry name" value="ARM repeat"/>
    <property type="match status" value="1"/>
</dbReference>
<sequence length="1096" mass="121921">MSEFILNEVYTEYLEDAQQLVSRANSPSDFNYAVNELIEDVAVNSSQIFHNNNLTTTFQILLNISELTSRSLGKLADLLQTCFRGACESALEALERSDSDIYSQVRTEVEVYGFLVQWLISALAHKVSTDDNSGGKGRSKKDVEVENLKRYIVGLMEASANIMDIQQLRAIFGTSQDHDTFAAMICRAAYRAIETEALGKDANVRDATFDVIIAGIKFQNQSNMAHSMLLQHLNYYEHLSEPVAELLALLYNRENESAVSETIILEVSQMHFSNTDSKAPKAIAMFLVKLSQLAPKLVLKQMAVLRRLLESDSYAIRNGIVDSCSQIVVSISTTGDDGEHYRSQIEGVLELVEERILDVSPYVRSRVLQLFSNVCDLEVRFNAHFQQTANMAVECLNDKSGLVRGRAAKLLQKLVTTHPFKALHGAQLNMGVWKDRLAGIEVEITDLEKSMPAEVNGAYLDPPSDDEGEHAAQNDVSENLEKLKKLQLTQTYYKDAIKFMTVMKRAFDQAEVLLFSKVKTEVMEMMDMFVLADAYNFEGASSGIRKMLHVIWTKGNSDEGKEVQARLLSAYSKLFFEAPLSIPDAEASMYIARNLISLTYGATLAELASLERLLCVAMEKGIINALVVRKLWQTFGYTQGAISRSQRRGAVIVLGMLAQADAEIINVGLETLLSVGLGAFGQKDLVLAKYACVALQRLGGDPKLKASMSSDSAVITALMSIVEHYTEDLEWFDVAAQSLNAIFILAESPEEVTSEIIRRKTISTFSEGSSGLRDIKLSQLLVVVGHAAIKLIVYLEAKELEFKRLKVMVEKAKSGEAGGDDDMEQIGGTSEDDFSEIITSVREREILYGDNSLLAQFGPLVVEVCSNNLKYSSETLQIAASSCLSKLMCVSPLFCQQSLPLLITIMEKSENPIIRSNAVIALGDMTICFNHLLDENTNYLYERLHDSSPMVQRTTLMTLTFLILAGQVKVKGQLGEMAKCLENPDKRISDLSRMFFTELATKDNAIYNGYIDIFSVLSADEELSDDQLKRVIRFLTSFVEKERHVKQLSDKLFARLGRCETEKQWKDVSFALGLLPHKNESIQGVIAEGFKVVGKV</sequence>
<dbReference type="GO" id="GO:0051301">
    <property type="term" value="P:cell division"/>
    <property type="evidence" value="ECO:0007669"/>
    <property type="project" value="UniProtKB-KW"/>
</dbReference>
<dbReference type="InterPro" id="IPR016024">
    <property type="entry name" value="ARM-type_fold"/>
</dbReference>
<comment type="subcellular location">
    <subcellularLocation>
        <location evidence="2">Chromosome</location>
    </subcellularLocation>
    <subcellularLocation>
        <location evidence="1">Nucleus</location>
    </subcellularLocation>
</comment>
<dbReference type="GeneID" id="2908385"/>
<dbReference type="GO" id="GO:0042393">
    <property type="term" value="F:histone binding"/>
    <property type="evidence" value="ECO:0007669"/>
    <property type="project" value="TreeGrafter"/>
</dbReference>
<dbReference type="OrthoDB" id="436262at2759"/>
<dbReference type="VEuPathDB" id="FungiDB:YALI1_F09518g"/>
<dbReference type="GO" id="GO:0005634">
    <property type="term" value="C:nucleus"/>
    <property type="evidence" value="ECO:0007669"/>
    <property type="project" value="UniProtKB-SubCell"/>
</dbReference>
<dbReference type="PIRSF" id="PIRSF017127">
    <property type="entry name" value="Condensin_D2"/>
    <property type="match status" value="1"/>
</dbReference>
<reference evidence="14 16" key="2">
    <citation type="submission" date="2018-07" db="EMBL/GenBank/DDBJ databases">
        <title>Draft Genome Assemblies for Five Robust Yarrowia lipolytica Strains Exhibiting High Lipid Production and Pentose Sugar Utilization and Sugar Alcohol Secretion from Undetoxified Lignocellulosic Biomass Hydrolysates.</title>
        <authorList>
            <consortium name="DOE Joint Genome Institute"/>
            <person name="Walker C."/>
            <person name="Ryu S."/>
            <person name="Na H."/>
            <person name="Zane M."/>
            <person name="LaButti K."/>
            <person name="Lipzen A."/>
            <person name="Haridas S."/>
            <person name="Barry K."/>
            <person name="Grigoriev I.V."/>
            <person name="Quarterman J."/>
            <person name="Slininger P."/>
            <person name="Dien B."/>
            <person name="Trinh C.T."/>
        </authorList>
    </citation>
    <scope>NUCLEOTIDE SEQUENCE [LARGE SCALE GENOMIC DNA]</scope>
    <source>
        <strain evidence="14 16">YB392</strain>
    </source>
</reference>
<dbReference type="InterPro" id="IPR024324">
    <property type="entry name" value="Condensin_cplx_su1_N"/>
</dbReference>
<evidence type="ECO:0000259" key="12">
    <source>
        <dbReference type="Pfam" id="PF12922"/>
    </source>
</evidence>
<evidence type="ECO:0000256" key="5">
    <source>
        <dbReference type="ARBA" id="ARBA00022618"/>
    </source>
</evidence>
<dbReference type="eggNOG" id="KOG0414">
    <property type="taxonomic scope" value="Eukaryota"/>
</dbReference>
<evidence type="ECO:0000313" key="13">
    <source>
        <dbReference type="EMBL" id="AOW06756.1"/>
    </source>
</evidence>
<evidence type="ECO:0000256" key="6">
    <source>
        <dbReference type="ARBA" id="ARBA00022776"/>
    </source>
</evidence>
<dbReference type="GO" id="GO:0000779">
    <property type="term" value="C:condensed chromosome, centromeric region"/>
    <property type="evidence" value="ECO:0007669"/>
    <property type="project" value="TreeGrafter"/>
</dbReference>
<evidence type="ECO:0000256" key="10">
    <source>
        <dbReference type="PIRNR" id="PIRNR017127"/>
    </source>
</evidence>
<evidence type="ECO:0000313" key="14">
    <source>
        <dbReference type="EMBL" id="RDW24487.1"/>
    </source>
</evidence>
<dbReference type="RefSeq" id="XP_505078.1">
    <property type="nucleotide sequence ID" value="XM_505078.1"/>
</dbReference>
<dbReference type="VEuPathDB" id="FungiDB:YALI0_F06402g"/>
<dbReference type="InterPro" id="IPR026971">
    <property type="entry name" value="CND1/NCAPD3"/>
</dbReference>
<evidence type="ECO:0000256" key="7">
    <source>
        <dbReference type="ARBA" id="ARBA00023067"/>
    </source>
</evidence>
<dbReference type="Pfam" id="PF12922">
    <property type="entry name" value="Cnd1_N"/>
    <property type="match status" value="1"/>
</dbReference>
<feature type="domain" description="Condensin complex subunit 1 C-terminal" evidence="11">
    <location>
        <begin position="913"/>
        <end position="1072"/>
    </location>
</feature>
<dbReference type="Proteomes" id="UP000182444">
    <property type="component" value="Chromosome 1F"/>
</dbReference>
<evidence type="ECO:0000256" key="2">
    <source>
        <dbReference type="ARBA" id="ARBA00004286"/>
    </source>
</evidence>
<dbReference type="InterPro" id="IPR007673">
    <property type="entry name" value="Condensin_cplx_su1"/>
</dbReference>
<dbReference type="EMBL" id="CP017558">
    <property type="protein sequence ID" value="AOW06756.1"/>
    <property type="molecule type" value="Genomic_DNA"/>
</dbReference>
<gene>
    <name evidence="14" type="ORF">B0I71DRAFT_134196</name>
    <name evidence="13" type="ORF">YALI1_F09518g</name>
</gene>
<dbReference type="GO" id="GO:0010032">
    <property type="term" value="P:meiotic chromosome condensation"/>
    <property type="evidence" value="ECO:0007669"/>
    <property type="project" value="TreeGrafter"/>
</dbReference>
<feature type="domain" description="Condensin complex subunit 1 N-terminal" evidence="12">
    <location>
        <begin position="70"/>
        <end position="224"/>
    </location>
</feature>
<dbReference type="InterPro" id="IPR011989">
    <property type="entry name" value="ARM-like"/>
</dbReference>
<dbReference type="InterPro" id="IPR032682">
    <property type="entry name" value="Cnd1_C"/>
</dbReference>
<evidence type="ECO:0000256" key="3">
    <source>
        <dbReference type="ARBA" id="ARBA00009606"/>
    </source>
</evidence>
<dbReference type="FunFam" id="1.25.10.10:FF:000272">
    <property type="entry name" value="Condensin complex subunit 1"/>
    <property type="match status" value="1"/>
</dbReference>
<dbReference type="GO" id="GO:0007076">
    <property type="term" value="P:mitotic chromosome condensation"/>
    <property type="evidence" value="ECO:0007669"/>
    <property type="project" value="InterPro"/>
</dbReference>
<accession>A0A1H6PM48</accession>
<comment type="similarity">
    <text evidence="3 10">Belongs to the CND1 (condensin subunit 1) family.</text>
</comment>
<evidence type="ECO:0000256" key="9">
    <source>
        <dbReference type="ARBA" id="ARBA00023306"/>
    </source>
</evidence>
<dbReference type="OMA" id="CPLEKLW"/>
<dbReference type="EMBL" id="KZ859032">
    <property type="protein sequence ID" value="RDW24487.1"/>
    <property type="molecule type" value="Genomic_DNA"/>
</dbReference>
<keyword evidence="5 10" id="KW-0132">Cell division</keyword>
<dbReference type="PANTHER" id="PTHR14222">
    <property type="entry name" value="CONDENSIN"/>
    <property type="match status" value="1"/>
</dbReference>
<dbReference type="Gene3D" id="1.25.10.10">
    <property type="entry name" value="Leucine-rich Repeat Variant"/>
    <property type="match status" value="2"/>
</dbReference>
<evidence type="ECO:0000259" key="11">
    <source>
        <dbReference type="Pfam" id="PF12717"/>
    </source>
</evidence>
<dbReference type="PANTHER" id="PTHR14222:SF2">
    <property type="entry name" value="CONDENSIN COMPLEX SUBUNIT 1"/>
    <property type="match status" value="1"/>
</dbReference>
<dbReference type="Pfam" id="PF12717">
    <property type="entry name" value="Cnd1"/>
    <property type="match status" value="1"/>
</dbReference>
<dbReference type="KEGG" id="yli:2908385"/>
<evidence type="ECO:0000256" key="8">
    <source>
        <dbReference type="ARBA" id="ARBA00023242"/>
    </source>
</evidence>
<evidence type="ECO:0000313" key="15">
    <source>
        <dbReference type="Proteomes" id="UP000182444"/>
    </source>
</evidence>